<feature type="region of interest" description="Disordered" evidence="1">
    <location>
        <begin position="482"/>
        <end position="501"/>
    </location>
</feature>
<name>A0A831WU84_PROAE</name>
<proteinExistence type="predicted"/>
<evidence type="ECO:0000313" key="2">
    <source>
        <dbReference type="EMBL" id="HED30476.1"/>
    </source>
</evidence>
<organism evidence="2">
    <name type="scientific">Prosthecochloris aestuarii</name>
    <dbReference type="NCBI Taxonomy" id="1102"/>
    <lineage>
        <taxon>Bacteria</taxon>
        <taxon>Pseudomonadati</taxon>
        <taxon>Chlorobiota</taxon>
        <taxon>Chlorobiia</taxon>
        <taxon>Chlorobiales</taxon>
        <taxon>Chlorobiaceae</taxon>
        <taxon>Prosthecochloris</taxon>
    </lineage>
</organism>
<dbReference type="AlphaFoldDB" id="A0A831WU84"/>
<sequence>MKSSTSEKKKCLQLALYSLLYVYFLSGPIKAVQEYITTIKEDTLNTTMNIRQAGQRLFDQTPLAGRARRRRAKELLLESNLPEAAVVLAEAVVKQHPDSMEFMSRLLLLPPGTAMHTAVWAFWKQEHYSTLVHFCNRSEHIQTLLISALESMEKDDRGCMNIFNLWQLLDDPAIAGIITSGDLEAPSLELDTLFGLAEGRPERYLSLDDHDCSILYKALITASPAQKQRINTTVLKSCNPVLVKAYDRAGGEWHDPELVVSALMAAGDEDGLFEQLHGMPFAQALRLVARWHETGRRPSEPDRRRTVEMATDYYDTIPPLPFSENSGAPEGTIDALLHWHERDIPQELLDQELLSPDPFIRAGALYMAAHRGQLTHRELLRQAESGTWVEQLSARLMLHSMNQALPREHVCWLHADPGTEARLLSTILPGTIDASQYFLDRLEELDGLKDSYTQQLKALLNIMTLLQGHFLSGIITVNDHDSTPHPTAIETENAPEAEWLR</sequence>
<accession>A0A831WU84</accession>
<evidence type="ECO:0000256" key="1">
    <source>
        <dbReference type="SAM" id="MobiDB-lite"/>
    </source>
</evidence>
<comment type="caution">
    <text evidence="2">The sequence shown here is derived from an EMBL/GenBank/DDBJ whole genome shotgun (WGS) entry which is preliminary data.</text>
</comment>
<reference evidence="2" key="1">
    <citation type="journal article" date="2020" name="mSystems">
        <title>Genome- and Community-Level Interaction Insights into Carbon Utilization and Element Cycling Functions of Hydrothermarchaeota in Hydrothermal Sediment.</title>
        <authorList>
            <person name="Zhou Z."/>
            <person name="Liu Y."/>
            <person name="Xu W."/>
            <person name="Pan J."/>
            <person name="Luo Z.H."/>
            <person name="Li M."/>
        </authorList>
    </citation>
    <scope>NUCLEOTIDE SEQUENCE [LARGE SCALE GENOMIC DNA]</scope>
    <source>
        <strain evidence="2">SpSt-1181</strain>
    </source>
</reference>
<protein>
    <submittedName>
        <fullName evidence="2">Uncharacterized protein</fullName>
    </submittedName>
</protein>
<dbReference type="Proteomes" id="UP000886335">
    <property type="component" value="Unassembled WGS sequence"/>
</dbReference>
<dbReference type="EMBL" id="DSBW01000049">
    <property type="protein sequence ID" value="HED30476.1"/>
    <property type="molecule type" value="Genomic_DNA"/>
</dbReference>
<gene>
    <name evidence="2" type="ORF">ENN50_02045</name>
</gene>